<protein>
    <submittedName>
        <fullName evidence="1">Uncharacterized protein</fullName>
    </submittedName>
</protein>
<dbReference type="EMBL" id="JAOB01000027">
    <property type="protein sequence ID" value="EUA65482.1"/>
    <property type="molecule type" value="Genomic_DNA"/>
</dbReference>
<proteinExistence type="predicted"/>
<gene>
    <name evidence="1" type="ORF">I553_10779</name>
</gene>
<evidence type="ECO:0000313" key="1">
    <source>
        <dbReference type="EMBL" id="EUA65482.1"/>
    </source>
</evidence>
<organism evidence="1">
    <name type="scientific">Mycobacterium xenopi 4042</name>
    <dbReference type="NCBI Taxonomy" id="1299334"/>
    <lineage>
        <taxon>Bacteria</taxon>
        <taxon>Bacillati</taxon>
        <taxon>Actinomycetota</taxon>
        <taxon>Actinomycetes</taxon>
        <taxon>Mycobacteriales</taxon>
        <taxon>Mycobacteriaceae</taxon>
        <taxon>Mycobacterium</taxon>
    </lineage>
</organism>
<accession>X8DA26</accession>
<dbReference type="AlphaFoldDB" id="X8DA26"/>
<comment type="caution">
    <text evidence="1">The sequence shown here is derived from an EMBL/GenBank/DDBJ whole genome shotgun (WGS) entry which is preliminary data.</text>
</comment>
<name>X8DA26_MYCXE</name>
<sequence length="53" mass="5341">MLPCTIVIPGKTIALAADAVGAIRAALIVITAAVAVKNQADRVITGVAFPRAQ</sequence>
<reference evidence="1" key="1">
    <citation type="submission" date="2014-01" db="EMBL/GenBank/DDBJ databases">
        <authorList>
            <person name="Brown-Elliot B."/>
            <person name="Wallace R."/>
            <person name="Lenaerts A."/>
            <person name="Ordway D."/>
            <person name="DeGroote M.A."/>
            <person name="Parker T."/>
            <person name="Sizemore C."/>
            <person name="Tallon L.J."/>
            <person name="Sadzewicz L.K."/>
            <person name="Sengamalay N."/>
            <person name="Fraser C.M."/>
            <person name="Hine E."/>
            <person name="Shefchek K.A."/>
            <person name="Das S.P."/>
            <person name="Tettelin H."/>
        </authorList>
    </citation>
    <scope>NUCLEOTIDE SEQUENCE [LARGE SCALE GENOMIC DNA]</scope>
    <source>
        <strain evidence="1">4042</strain>
    </source>
</reference>
<dbReference type="PATRIC" id="fig|1299334.3.peg.2462"/>